<organism evidence="2 3">
    <name type="scientific">Bergeyella zoohelcum ATCC 43767</name>
    <dbReference type="NCBI Taxonomy" id="883096"/>
    <lineage>
        <taxon>Bacteria</taxon>
        <taxon>Pseudomonadati</taxon>
        <taxon>Bacteroidota</taxon>
        <taxon>Flavobacteriia</taxon>
        <taxon>Flavobacteriales</taxon>
        <taxon>Weeksellaceae</taxon>
        <taxon>Bergeyella</taxon>
    </lineage>
</organism>
<keyword evidence="1" id="KW-0812">Transmembrane</keyword>
<evidence type="ECO:0000313" key="2">
    <source>
        <dbReference type="EMBL" id="EKB55963.1"/>
    </source>
</evidence>
<evidence type="ECO:0000313" key="3">
    <source>
        <dbReference type="Proteomes" id="UP000006085"/>
    </source>
</evidence>
<sequence length="150" mass="17829">MFLFTFHHLGLSGDFIIGKTKCKEKLGYGFQFLAGKYHKIQTLFKEHLKSVFVTQAIYSKLCSLNLCRSTWFSSLRSFYCAFQTIDFILHELYFFLIKSRNFSEFSLISLFQVIQCFLIHAYHFIYIGNFYAIIIHFYCFCLSFQFVSPE</sequence>
<proteinExistence type="predicted"/>
<keyword evidence="1" id="KW-0472">Membrane</keyword>
<feature type="transmembrane region" description="Helical" evidence="1">
    <location>
        <begin position="130"/>
        <end position="147"/>
    </location>
</feature>
<dbReference type="EMBL" id="AGYA01000026">
    <property type="protein sequence ID" value="EKB55963.1"/>
    <property type="molecule type" value="Genomic_DNA"/>
</dbReference>
<accession>K1M0T7</accession>
<reference evidence="2 3" key="1">
    <citation type="submission" date="2012-07" db="EMBL/GenBank/DDBJ databases">
        <title>The Genome Sequence of Bergeyella zoohelcum ATCC 43767.</title>
        <authorList>
            <consortium name="The Broad Institute Genome Sequencing Platform"/>
            <person name="Earl A."/>
            <person name="Ward D."/>
            <person name="Feldgarden M."/>
            <person name="Gevers D."/>
            <person name="Huys G."/>
            <person name="Walker B."/>
            <person name="Young S.K."/>
            <person name="Zeng Q."/>
            <person name="Gargeya S."/>
            <person name="Fitzgerald M."/>
            <person name="Haas B."/>
            <person name="Abouelleil A."/>
            <person name="Alvarado L."/>
            <person name="Arachchi H.M."/>
            <person name="Berlin A.M."/>
            <person name="Chapman S.B."/>
            <person name="Goldberg J."/>
            <person name="Griggs A."/>
            <person name="Gujja S."/>
            <person name="Hansen M."/>
            <person name="Howarth C."/>
            <person name="Imamovic A."/>
            <person name="Larimer J."/>
            <person name="McCowen C."/>
            <person name="Montmayeur A."/>
            <person name="Murphy C."/>
            <person name="Neiman D."/>
            <person name="Pearson M."/>
            <person name="Priest M."/>
            <person name="Roberts A."/>
            <person name="Saif S."/>
            <person name="Shea T."/>
            <person name="Sisk P."/>
            <person name="Sykes S."/>
            <person name="Wortman J."/>
            <person name="Nusbaum C."/>
            <person name="Birren B."/>
        </authorList>
    </citation>
    <scope>NUCLEOTIDE SEQUENCE [LARGE SCALE GENOMIC DNA]</scope>
    <source>
        <strain evidence="2 3">ATCC 43767</strain>
    </source>
</reference>
<protein>
    <submittedName>
        <fullName evidence="2">Uncharacterized protein</fullName>
    </submittedName>
</protein>
<keyword evidence="3" id="KW-1185">Reference proteome</keyword>
<dbReference type="STRING" id="883096.HMPREF9699_01608"/>
<dbReference type="AlphaFoldDB" id="K1M0T7"/>
<keyword evidence="1" id="KW-1133">Transmembrane helix</keyword>
<name>K1M0T7_9FLAO</name>
<dbReference type="HOGENOM" id="CLU_1736982_0_0_10"/>
<evidence type="ECO:0000256" key="1">
    <source>
        <dbReference type="SAM" id="Phobius"/>
    </source>
</evidence>
<dbReference type="Proteomes" id="UP000006085">
    <property type="component" value="Unassembled WGS sequence"/>
</dbReference>
<gene>
    <name evidence="2" type="ORF">HMPREF9699_01608</name>
</gene>
<comment type="caution">
    <text evidence="2">The sequence shown here is derived from an EMBL/GenBank/DDBJ whole genome shotgun (WGS) entry which is preliminary data.</text>
</comment>